<dbReference type="AlphaFoldDB" id="A0A239HM16"/>
<sequence length="441" mass="50821">MIYVTFYLHRAKSPISPIYVRVHPGDFRASTHLSVEPKYWALRGKKVPRGTVVNKWLTSSHPYALEWNQHLRELNDKVHSAYYEAQREGRPLEEVDLAGIIDPGARKARKKEGPRTVREYLERWAEKYVEKKLRGIKDPEERATRKGKVEDYTRSYKQVVDKLEEYMPGIRPEQINEETVEAFEEWVLNHEEYNVQYSTVQRYRKILRTAMKEAGLPYEWLQVGAGEVSTKYDLTWEEVLQLRDASYSKESLRRAAHTFVIQCQLALRFGDVSSLKPVHFEQIKLEKYGEVTVVNRTQGKTGDLVYVPIPSVAAQLMEEHGGIPVLRTRSGKISLQKYNEYLKDAAKEAKLTRLVRQTKSYANGRIEESQVPLSAVISSHDARHTGASRVLAVSKDPALVKKLLGHKGRDVTERYSHYNPMDVAERLLDAWQVIEASKSKA</sequence>
<dbReference type="Gene3D" id="1.10.443.10">
    <property type="entry name" value="Intergrase catalytic core"/>
    <property type="match status" value="1"/>
</dbReference>
<feature type="domain" description="Tyr recombinase" evidence="6">
    <location>
        <begin position="229"/>
        <end position="428"/>
    </location>
</feature>
<dbReference type="SUPFAM" id="SSF56349">
    <property type="entry name" value="DNA breaking-rejoining enzymes"/>
    <property type="match status" value="1"/>
</dbReference>
<dbReference type="PROSITE" id="PS51898">
    <property type="entry name" value="TYR_RECOMBINASE"/>
    <property type="match status" value="1"/>
</dbReference>
<evidence type="ECO:0000256" key="5">
    <source>
        <dbReference type="PROSITE-ProRule" id="PRU01248"/>
    </source>
</evidence>
<keyword evidence="4" id="KW-0233">DNA recombination</keyword>
<dbReference type="InterPro" id="IPR025269">
    <property type="entry name" value="SAM-like_dom"/>
</dbReference>
<name>A0A239HM16_9BACT</name>
<evidence type="ECO:0000259" key="7">
    <source>
        <dbReference type="PROSITE" id="PS51900"/>
    </source>
</evidence>
<dbReference type="Pfam" id="PF13102">
    <property type="entry name" value="Phage_int_SAM_5"/>
    <property type="match status" value="1"/>
</dbReference>
<gene>
    <name evidence="8" type="ORF">SAMN06296052_11460</name>
</gene>
<dbReference type="PROSITE" id="PS51900">
    <property type="entry name" value="CB"/>
    <property type="match status" value="1"/>
</dbReference>
<keyword evidence="9" id="KW-1185">Reference proteome</keyword>
<evidence type="ECO:0000259" key="6">
    <source>
        <dbReference type="PROSITE" id="PS51898"/>
    </source>
</evidence>
<evidence type="ECO:0000256" key="4">
    <source>
        <dbReference type="ARBA" id="ARBA00023172"/>
    </source>
</evidence>
<dbReference type="RefSeq" id="WP_089320101.1">
    <property type="nucleotide sequence ID" value="NZ_FZOQ01000014.1"/>
</dbReference>
<evidence type="ECO:0000256" key="3">
    <source>
        <dbReference type="ARBA" id="ARBA00023125"/>
    </source>
</evidence>
<dbReference type="InterPro" id="IPR011010">
    <property type="entry name" value="DNA_brk_join_enz"/>
</dbReference>
<evidence type="ECO:0000313" key="9">
    <source>
        <dbReference type="Proteomes" id="UP000198432"/>
    </source>
</evidence>
<organism evidence="8 9">
    <name type="scientific">Pontibacter ummariensis</name>
    <dbReference type="NCBI Taxonomy" id="1610492"/>
    <lineage>
        <taxon>Bacteria</taxon>
        <taxon>Pseudomonadati</taxon>
        <taxon>Bacteroidota</taxon>
        <taxon>Cytophagia</taxon>
        <taxon>Cytophagales</taxon>
        <taxon>Hymenobacteraceae</taxon>
        <taxon>Pontibacter</taxon>
    </lineage>
</organism>
<dbReference type="PANTHER" id="PTHR30349:SF64">
    <property type="entry name" value="PROPHAGE INTEGRASE INTD-RELATED"/>
    <property type="match status" value="1"/>
</dbReference>
<reference evidence="9" key="1">
    <citation type="submission" date="2017-06" db="EMBL/GenBank/DDBJ databases">
        <authorList>
            <person name="Varghese N."/>
            <person name="Submissions S."/>
        </authorList>
    </citation>
    <scope>NUCLEOTIDE SEQUENCE [LARGE SCALE GENOMIC DNA]</scope>
    <source>
        <strain evidence="9">NKM1</strain>
    </source>
</reference>
<dbReference type="InterPro" id="IPR002104">
    <property type="entry name" value="Integrase_catalytic"/>
</dbReference>
<dbReference type="PANTHER" id="PTHR30349">
    <property type="entry name" value="PHAGE INTEGRASE-RELATED"/>
    <property type="match status" value="1"/>
</dbReference>
<dbReference type="GO" id="GO:0006310">
    <property type="term" value="P:DNA recombination"/>
    <property type="evidence" value="ECO:0007669"/>
    <property type="project" value="UniProtKB-KW"/>
</dbReference>
<evidence type="ECO:0000256" key="2">
    <source>
        <dbReference type="ARBA" id="ARBA00022908"/>
    </source>
</evidence>
<comment type="similarity">
    <text evidence="1">Belongs to the 'phage' integrase family.</text>
</comment>
<dbReference type="GO" id="GO:0015074">
    <property type="term" value="P:DNA integration"/>
    <property type="evidence" value="ECO:0007669"/>
    <property type="project" value="UniProtKB-KW"/>
</dbReference>
<dbReference type="InterPro" id="IPR044068">
    <property type="entry name" value="CB"/>
</dbReference>
<evidence type="ECO:0000313" key="8">
    <source>
        <dbReference type="EMBL" id="SNS82436.1"/>
    </source>
</evidence>
<accession>A0A239HM16</accession>
<dbReference type="EMBL" id="FZOQ01000014">
    <property type="protein sequence ID" value="SNS82436.1"/>
    <property type="molecule type" value="Genomic_DNA"/>
</dbReference>
<dbReference type="Pfam" id="PF00589">
    <property type="entry name" value="Phage_integrase"/>
    <property type="match status" value="1"/>
</dbReference>
<dbReference type="OrthoDB" id="892893at2"/>
<dbReference type="InterPro" id="IPR050090">
    <property type="entry name" value="Tyrosine_recombinase_XerCD"/>
</dbReference>
<dbReference type="GO" id="GO:0003677">
    <property type="term" value="F:DNA binding"/>
    <property type="evidence" value="ECO:0007669"/>
    <property type="project" value="UniProtKB-UniRule"/>
</dbReference>
<proteinExistence type="inferred from homology"/>
<dbReference type="InterPro" id="IPR010998">
    <property type="entry name" value="Integrase_recombinase_N"/>
</dbReference>
<keyword evidence="2" id="KW-0229">DNA integration</keyword>
<dbReference type="Gene3D" id="1.10.150.130">
    <property type="match status" value="1"/>
</dbReference>
<keyword evidence="3 5" id="KW-0238">DNA-binding</keyword>
<protein>
    <submittedName>
        <fullName evidence="8">Phage integrase SAM-like domain-containing protein</fullName>
    </submittedName>
</protein>
<feature type="domain" description="Core-binding (CB)" evidence="7">
    <location>
        <begin position="115"/>
        <end position="215"/>
    </location>
</feature>
<dbReference type="Proteomes" id="UP000198432">
    <property type="component" value="Unassembled WGS sequence"/>
</dbReference>
<dbReference type="InterPro" id="IPR013762">
    <property type="entry name" value="Integrase-like_cat_sf"/>
</dbReference>
<evidence type="ECO:0000256" key="1">
    <source>
        <dbReference type="ARBA" id="ARBA00008857"/>
    </source>
</evidence>